<gene>
    <name evidence="2" type="ORF">METZ01_LOCUS501579</name>
</gene>
<feature type="non-terminal residue" evidence="2">
    <location>
        <position position="1"/>
    </location>
</feature>
<protein>
    <submittedName>
        <fullName evidence="2">Uncharacterized protein</fullName>
    </submittedName>
</protein>
<feature type="coiled-coil region" evidence="1">
    <location>
        <begin position="12"/>
        <end position="41"/>
    </location>
</feature>
<dbReference type="AlphaFoldDB" id="A0A383DWZ7"/>
<accession>A0A383DWZ7</accession>
<name>A0A383DWZ7_9ZZZZ</name>
<sequence length="234" mass="26349">FIDDKDLSLTQKQSAKELLEIEKIELQIAELKNKATGAKGKFSDAQKAQVTAASNGLAQAIKERRWPEAEAFQDQLNKLMPDRKPLNFETIQGKIDDKLKDLPALNRAKAQMGTQLWDGYFTFKNDLTKRIDLLKRSTAGSGDLAKFLGAPITEGENAGKTWSDVLESQGFASWNNVKKLKKGQAPDLALKLSNGKTDDITKISRARYMQRVLPELKNRIMRNNYGKWYTMIEG</sequence>
<feature type="non-terminal residue" evidence="2">
    <location>
        <position position="234"/>
    </location>
</feature>
<proteinExistence type="predicted"/>
<evidence type="ECO:0000313" key="2">
    <source>
        <dbReference type="EMBL" id="SVE48725.1"/>
    </source>
</evidence>
<keyword evidence="1" id="KW-0175">Coiled coil</keyword>
<organism evidence="2">
    <name type="scientific">marine metagenome</name>
    <dbReference type="NCBI Taxonomy" id="408172"/>
    <lineage>
        <taxon>unclassified sequences</taxon>
        <taxon>metagenomes</taxon>
        <taxon>ecological metagenomes</taxon>
    </lineage>
</organism>
<evidence type="ECO:0000256" key="1">
    <source>
        <dbReference type="SAM" id="Coils"/>
    </source>
</evidence>
<dbReference type="EMBL" id="UINC01220699">
    <property type="protein sequence ID" value="SVE48725.1"/>
    <property type="molecule type" value="Genomic_DNA"/>
</dbReference>
<reference evidence="2" key="1">
    <citation type="submission" date="2018-05" db="EMBL/GenBank/DDBJ databases">
        <authorList>
            <person name="Lanie J.A."/>
            <person name="Ng W.-L."/>
            <person name="Kazmierczak K.M."/>
            <person name="Andrzejewski T.M."/>
            <person name="Davidsen T.M."/>
            <person name="Wayne K.J."/>
            <person name="Tettelin H."/>
            <person name="Glass J.I."/>
            <person name="Rusch D."/>
            <person name="Podicherti R."/>
            <person name="Tsui H.-C.T."/>
            <person name="Winkler M.E."/>
        </authorList>
    </citation>
    <scope>NUCLEOTIDE SEQUENCE</scope>
</reference>